<proteinExistence type="predicted"/>
<gene>
    <name evidence="1" type="ORF">GA0070617_0985</name>
</gene>
<sequence length="139" mass="15522">MTPHLITLLHNTESRFFPYEPGHALTQVFSHWRHLTAPTTAEQCADWAYHVCNADLDRLETARTTPGGEADFLVACAYRLLRLRSLSVGDVVAVTTDGHTTWLACEVTGWRHVDTPTGRTGRALTAETVYRHLRVGHDG</sequence>
<evidence type="ECO:0000313" key="2">
    <source>
        <dbReference type="Proteomes" id="UP000198937"/>
    </source>
</evidence>
<name>A0A1C6U4H5_9ACTN</name>
<evidence type="ECO:0000313" key="1">
    <source>
        <dbReference type="EMBL" id="SCL48808.1"/>
    </source>
</evidence>
<dbReference type="RefSeq" id="WP_091434341.1">
    <property type="nucleotide sequence ID" value="NZ_BMMJ01000001.1"/>
</dbReference>
<dbReference type="STRING" id="683228.GA0070617_0985"/>
<accession>A0A1C6U4H5</accession>
<dbReference type="AlphaFoldDB" id="A0A1C6U4H5"/>
<keyword evidence="2" id="KW-1185">Reference proteome</keyword>
<protein>
    <submittedName>
        <fullName evidence="1">Uncharacterized protein</fullName>
    </submittedName>
</protein>
<organism evidence="1 2">
    <name type="scientific">Micromonospora yangpuensis</name>
    <dbReference type="NCBI Taxonomy" id="683228"/>
    <lineage>
        <taxon>Bacteria</taxon>
        <taxon>Bacillati</taxon>
        <taxon>Actinomycetota</taxon>
        <taxon>Actinomycetes</taxon>
        <taxon>Micromonosporales</taxon>
        <taxon>Micromonosporaceae</taxon>
        <taxon>Micromonospora</taxon>
    </lineage>
</organism>
<dbReference type="EMBL" id="FMIA01000002">
    <property type="protein sequence ID" value="SCL48808.1"/>
    <property type="molecule type" value="Genomic_DNA"/>
</dbReference>
<dbReference type="Proteomes" id="UP000198937">
    <property type="component" value="Unassembled WGS sequence"/>
</dbReference>
<reference evidence="1 2" key="1">
    <citation type="submission" date="2016-06" db="EMBL/GenBank/DDBJ databases">
        <authorList>
            <person name="Kjaerup R.B."/>
            <person name="Dalgaard T.S."/>
            <person name="Juul-Madsen H.R."/>
        </authorList>
    </citation>
    <scope>NUCLEOTIDE SEQUENCE [LARGE SCALE GENOMIC DNA]</scope>
    <source>
        <strain evidence="1 2">DSM 45577</strain>
    </source>
</reference>